<dbReference type="STRING" id="162209.IJ22_06800"/>
<reference evidence="5" key="1">
    <citation type="submission" date="2015-12" db="EMBL/GenBank/DDBJ databases">
        <title>Complete genome sequences of two moderately thermophilic Paenibacillus species.</title>
        <authorList>
            <person name="Butler R.III."/>
            <person name="Wang J."/>
            <person name="Stark B.C."/>
            <person name="Pombert J.-F."/>
        </authorList>
    </citation>
    <scope>NUCLEOTIDE SEQUENCE [LARGE SCALE GENOMIC DNA]</scope>
    <source>
        <strain evidence="5">32O-Y</strain>
    </source>
</reference>
<dbReference type="Pfam" id="PF06026">
    <property type="entry name" value="Rib_5-P_isom_A"/>
    <property type="match status" value="1"/>
</dbReference>
<dbReference type="NCBIfam" id="TIGR00021">
    <property type="entry name" value="rpiA"/>
    <property type="match status" value="1"/>
</dbReference>
<dbReference type="RefSeq" id="WP_062407216.1">
    <property type="nucleotide sequence ID" value="NZ_CP013652.1"/>
</dbReference>
<dbReference type="EC" id="5.3.1.6" evidence="3"/>
<feature type="binding site" evidence="3">
    <location>
        <position position="122"/>
    </location>
    <ligand>
        <name>substrate</name>
    </ligand>
</feature>
<dbReference type="GO" id="GO:0009052">
    <property type="term" value="P:pentose-phosphate shunt, non-oxidative branch"/>
    <property type="evidence" value="ECO:0007669"/>
    <property type="project" value="UniProtKB-UniRule"/>
</dbReference>
<dbReference type="Gene3D" id="3.30.70.260">
    <property type="match status" value="1"/>
</dbReference>
<keyword evidence="5" id="KW-1185">Reference proteome</keyword>
<feature type="binding site" evidence="3">
    <location>
        <begin position="82"/>
        <end position="85"/>
    </location>
    <ligand>
        <name>substrate</name>
    </ligand>
</feature>
<dbReference type="GO" id="GO:0005829">
    <property type="term" value="C:cytosol"/>
    <property type="evidence" value="ECO:0007669"/>
    <property type="project" value="TreeGrafter"/>
</dbReference>
<dbReference type="InterPro" id="IPR004788">
    <property type="entry name" value="Ribose5P_isomerase_type_A"/>
</dbReference>
<dbReference type="FunFam" id="3.40.50.1360:FF:000001">
    <property type="entry name" value="Ribose-5-phosphate isomerase A"/>
    <property type="match status" value="1"/>
</dbReference>
<feature type="binding site" evidence="3">
    <location>
        <begin position="95"/>
        <end position="98"/>
    </location>
    <ligand>
        <name>substrate</name>
    </ligand>
</feature>
<dbReference type="SUPFAM" id="SSF100950">
    <property type="entry name" value="NagB/RpiA/CoA transferase-like"/>
    <property type="match status" value="1"/>
</dbReference>
<evidence type="ECO:0000256" key="2">
    <source>
        <dbReference type="ARBA" id="ARBA00023235"/>
    </source>
</evidence>
<comment type="subunit">
    <text evidence="3">Homodimer.</text>
</comment>
<name>A0A0U2U3E0_9BACL</name>
<evidence type="ECO:0000313" key="4">
    <source>
        <dbReference type="EMBL" id="ALS21065.1"/>
    </source>
</evidence>
<dbReference type="OrthoDB" id="5870696at2"/>
<reference evidence="4 5" key="2">
    <citation type="journal article" date="2016" name="Genome Announc.">
        <title>Complete Genome Sequences of Two Interactive Moderate Thermophiles, Paenibacillus napthalenovorans 32O-Y and Paenibacillus sp. 32O-W.</title>
        <authorList>
            <person name="Butler R.R.III."/>
            <person name="Wang J."/>
            <person name="Stark B.C."/>
            <person name="Pombert J.F."/>
        </authorList>
    </citation>
    <scope>NUCLEOTIDE SEQUENCE [LARGE SCALE GENOMIC DNA]</scope>
    <source>
        <strain evidence="4 5">32O-Y</strain>
    </source>
</reference>
<proteinExistence type="inferred from homology"/>
<dbReference type="CDD" id="cd01398">
    <property type="entry name" value="RPI_A"/>
    <property type="match status" value="1"/>
</dbReference>
<dbReference type="Proteomes" id="UP000061660">
    <property type="component" value="Chromosome"/>
</dbReference>
<dbReference type="KEGG" id="pnp:IJ22_06800"/>
<dbReference type="InterPro" id="IPR037171">
    <property type="entry name" value="NagB/RpiA_transferase-like"/>
</dbReference>
<dbReference type="SUPFAM" id="SSF75445">
    <property type="entry name" value="D-ribose-5-phosphate isomerase (RpiA), lid domain"/>
    <property type="match status" value="1"/>
</dbReference>
<comment type="similarity">
    <text evidence="3">Belongs to the ribose 5-phosphate isomerase family.</text>
</comment>
<dbReference type="UniPathway" id="UPA00115">
    <property type="reaction ID" value="UER00412"/>
</dbReference>
<dbReference type="NCBIfam" id="NF001924">
    <property type="entry name" value="PRK00702.1"/>
    <property type="match status" value="1"/>
</dbReference>
<protein>
    <recommendedName>
        <fullName evidence="3">Ribose-5-phosphate isomerase A</fullName>
        <ecNumber evidence="3">5.3.1.6</ecNumber>
    </recommendedName>
    <alternativeName>
        <fullName evidence="3">Phosphoriboisomerase A</fullName>
        <shortName evidence="3">PRI</shortName>
    </alternativeName>
</protein>
<dbReference type="PANTHER" id="PTHR11934:SF0">
    <property type="entry name" value="RIBOSE-5-PHOSPHATE ISOMERASE"/>
    <property type="match status" value="1"/>
</dbReference>
<dbReference type="HAMAP" id="MF_00170">
    <property type="entry name" value="Rib_5P_isom_A"/>
    <property type="match status" value="1"/>
</dbReference>
<feature type="active site" description="Proton acceptor" evidence="3">
    <location>
        <position position="104"/>
    </location>
</feature>
<dbReference type="Gene3D" id="3.40.50.1360">
    <property type="match status" value="1"/>
</dbReference>
<comment type="catalytic activity">
    <reaction evidence="1 3">
        <text>aldehydo-D-ribose 5-phosphate = D-ribulose 5-phosphate</text>
        <dbReference type="Rhea" id="RHEA:14657"/>
        <dbReference type="ChEBI" id="CHEBI:58121"/>
        <dbReference type="ChEBI" id="CHEBI:58273"/>
        <dbReference type="EC" id="5.3.1.6"/>
    </reaction>
</comment>
<evidence type="ECO:0000256" key="1">
    <source>
        <dbReference type="ARBA" id="ARBA00001713"/>
    </source>
</evidence>
<dbReference type="AlphaFoldDB" id="A0A0U2U3E0"/>
<sequence length="223" mass="24479">MNENLKKLAAEKAVETLESGMIVGLGTGSTAYWAIKRIAERVWEGLDIKGVPSSERSEQFAAEWEIPLIGIEEIDRIDVTIDGADEIDPFLRLIKGGGGALLREKVLAANSDKLLIIADESKRVETLGRFPLPVEIVPFAVRLTLNRLRELGCTPTVRLDGDRPYWTDNGNFIADCQFGSIADPEWLAVQLNQIPGVVENGLFVRMASAAYIGRSDGTVEIIK</sequence>
<evidence type="ECO:0000313" key="5">
    <source>
        <dbReference type="Proteomes" id="UP000061660"/>
    </source>
</evidence>
<comment type="function">
    <text evidence="3">Catalyzes the reversible conversion of ribose-5-phosphate to ribulose 5-phosphate.</text>
</comment>
<evidence type="ECO:0000256" key="3">
    <source>
        <dbReference type="HAMAP-Rule" id="MF_00170"/>
    </source>
</evidence>
<organism evidence="4 5">
    <name type="scientific">Paenibacillus naphthalenovorans</name>
    <dbReference type="NCBI Taxonomy" id="162209"/>
    <lineage>
        <taxon>Bacteria</taxon>
        <taxon>Bacillati</taxon>
        <taxon>Bacillota</taxon>
        <taxon>Bacilli</taxon>
        <taxon>Bacillales</taxon>
        <taxon>Paenibacillaceae</taxon>
        <taxon>Paenibacillus</taxon>
    </lineage>
</organism>
<keyword evidence="2 3" id="KW-0413">Isomerase</keyword>
<dbReference type="GO" id="GO:0006014">
    <property type="term" value="P:D-ribose metabolic process"/>
    <property type="evidence" value="ECO:0007669"/>
    <property type="project" value="TreeGrafter"/>
</dbReference>
<feature type="binding site" evidence="3">
    <location>
        <begin position="27"/>
        <end position="30"/>
    </location>
    <ligand>
        <name>substrate</name>
    </ligand>
</feature>
<gene>
    <name evidence="3" type="primary">rpiA</name>
    <name evidence="4" type="ORF">IJ22_06800</name>
</gene>
<dbReference type="InterPro" id="IPR020672">
    <property type="entry name" value="Ribose5P_isomerase_typA_subgr"/>
</dbReference>
<dbReference type="EMBL" id="CP013652">
    <property type="protein sequence ID" value="ALS21065.1"/>
    <property type="molecule type" value="Genomic_DNA"/>
</dbReference>
<comment type="pathway">
    <text evidence="3">Carbohydrate degradation; pentose phosphate pathway; D-ribose 5-phosphate from D-ribulose 5-phosphate (non-oxidative stage): step 1/1.</text>
</comment>
<dbReference type="PANTHER" id="PTHR11934">
    <property type="entry name" value="RIBOSE-5-PHOSPHATE ISOMERASE"/>
    <property type="match status" value="1"/>
</dbReference>
<dbReference type="PATRIC" id="fig|162209.4.peg.720"/>
<dbReference type="GO" id="GO:0004751">
    <property type="term" value="F:ribose-5-phosphate isomerase activity"/>
    <property type="evidence" value="ECO:0007669"/>
    <property type="project" value="UniProtKB-UniRule"/>
</dbReference>
<accession>A0A0U2U3E0</accession>